<dbReference type="KEGG" id="tmn:UCRPA7_5820"/>
<protein>
    <submittedName>
        <fullName evidence="1">Putative high-temperature-induced dauer-formation protein</fullName>
    </submittedName>
</protein>
<dbReference type="GO" id="GO:0005797">
    <property type="term" value="C:Golgi medial cisterna"/>
    <property type="evidence" value="ECO:0007669"/>
    <property type="project" value="TreeGrafter"/>
</dbReference>
<dbReference type="AlphaFoldDB" id="R8BHD9"/>
<gene>
    <name evidence="1" type="ORF">UCRPA7_5820</name>
</gene>
<evidence type="ECO:0000313" key="1">
    <source>
        <dbReference type="EMBL" id="EON98699.1"/>
    </source>
</evidence>
<sequence>MGASDSKLVFKKGIFRLSEERHIPADDPYWTSFWELPESSEDVFSLFSAADIRRTRDHAIENLETLILAVTSRLFILRHHPSFPDLEFAPERDALNCVRVLTRVLPYIYEKESLDEWEQRFFWGARRKRTRKASIATEVLFDEEQEDEPQVRLDTEDFEDAKPLAEELIDTLIDLLFFSDLTVSKQLHGKPKVSYAIWQSGVGCNQTVATTKEFESNRVEILRLLLTLTGQSMYMSAGILPQRGTMKYNPASWRVPYNTLVFKDPKDILVTYSLQLLLVILLYPIPEQNGEIQKNWYRHFLGRIHRPQDFQFIVDGMTRILNQPLQANTSYIPGTQSSVRFAPEMIMLFWEITQCNKRFRSFIIDTERAHDFIILILFYALEYKNDASKQGVVRMCAFLLQTLSVERNFGVNLNKIFEAQDTLPAAIRVQGFRGTQSTI</sequence>
<accession>R8BHD9</accession>
<dbReference type="OrthoDB" id="432953at2759"/>
<reference evidence="2" key="1">
    <citation type="journal article" date="2013" name="Genome Announc.">
        <title>Draft genome sequence of the ascomycete Phaeoacremonium aleophilum strain UCR-PA7, a causal agent of the esca disease complex in grapevines.</title>
        <authorList>
            <person name="Blanco-Ulate B."/>
            <person name="Rolshausen P."/>
            <person name="Cantu D."/>
        </authorList>
    </citation>
    <scope>NUCLEOTIDE SEQUENCE [LARGE SCALE GENOMIC DNA]</scope>
    <source>
        <strain evidence="2">UCR-PA7</strain>
    </source>
</reference>
<dbReference type="InterPro" id="IPR026705">
    <property type="entry name" value="Hid-1/Ecm30"/>
</dbReference>
<keyword evidence="2" id="KW-1185">Reference proteome</keyword>
<name>R8BHD9_PHAM7</name>
<dbReference type="GO" id="GO:0016020">
    <property type="term" value="C:membrane"/>
    <property type="evidence" value="ECO:0007669"/>
    <property type="project" value="TreeGrafter"/>
</dbReference>
<dbReference type="Proteomes" id="UP000014074">
    <property type="component" value="Unassembled WGS sequence"/>
</dbReference>
<dbReference type="HOGENOM" id="CLU_007392_1_1_1"/>
<dbReference type="PANTHER" id="PTHR21575:SF12">
    <property type="entry name" value="PROTEIN HID1"/>
    <property type="match status" value="1"/>
</dbReference>
<dbReference type="eggNOG" id="KOG2226">
    <property type="taxonomic scope" value="Eukaryota"/>
</dbReference>
<dbReference type="RefSeq" id="XP_007916555.1">
    <property type="nucleotide sequence ID" value="XM_007918364.1"/>
</dbReference>
<dbReference type="GO" id="GO:0000138">
    <property type="term" value="C:Golgi trans cisterna"/>
    <property type="evidence" value="ECO:0007669"/>
    <property type="project" value="TreeGrafter"/>
</dbReference>
<dbReference type="EMBL" id="KB933203">
    <property type="protein sequence ID" value="EON98699.1"/>
    <property type="molecule type" value="Genomic_DNA"/>
</dbReference>
<evidence type="ECO:0000313" key="2">
    <source>
        <dbReference type="Proteomes" id="UP000014074"/>
    </source>
</evidence>
<organism evidence="1 2">
    <name type="scientific">Phaeoacremonium minimum (strain UCR-PA7)</name>
    <name type="common">Esca disease fungus</name>
    <name type="synonym">Togninia minima</name>
    <dbReference type="NCBI Taxonomy" id="1286976"/>
    <lineage>
        <taxon>Eukaryota</taxon>
        <taxon>Fungi</taxon>
        <taxon>Dikarya</taxon>
        <taxon>Ascomycota</taxon>
        <taxon>Pezizomycotina</taxon>
        <taxon>Sordariomycetes</taxon>
        <taxon>Sordariomycetidae</taxon>
        <taxon>Togniniales</taxon>
        <taxon>Togniniaceae</taxon>
        <taxon>Phaeoacremonium</taxon>
    </lineage>
</organism>
<dbReference type="GeneID" id="19326414"/>
<dbReference type="PANTHER" id="PTHR21575">
    <property type="entry name" value="PROTEIN HID1"/>
    <property type="match status" value="1"/>
</dbReference>
<dbReference type="Pfam" id="PF12722">
    <property type="entry name" value="Hid1"/>
    <property type="match status" value="2"/>
</dbReference>
<proteinExistence type="predicted"/>